<dbReference type="PANTHER" id="PTHR42867:SF1">
    <property type="entry name" value="MEMBRANE PROTEIN-RELATED"/>
    <property type="match status" value="1"/>
</dbReference>
<evidence type="ECO:0000313" key="3">
    <source>
        <dbReference type="Proteomes" id="UP000713596"/>
    </source>
</evidence>
<feature type="transmembrane region" description="Helical" evidence="1">
    <location>
        <begin position="239"/>
        <end position="257"/>
    </location>
</feature>
<reference evidence="2" key="2">
    <citation type="submission" date="2021-04" db="EMBL/GenBank/DDBJ databases">
        <authorList>
            <person name="Gilroy R."/>
        </authorList>
    </citation>
    <scope>NUCLEOTIDE SEQUENCE</scope>
    <source>
        <strain evidence="2">B5_2728</strain>
    </source>
</reference>
<dbReference type="Proteomes" id="UP000713596">
    <property type="component" value="Unassembled WGS sequence"/>
</dbReference>
<proteinExistence type="predicted"/>
<dbReference type="Pfam" id="PF07136">
    <property type="entry name" value="DUF1385"/>
    <property type="match status" value="1"/>
</dbReference>
<dbReference type="PANTHER" id="PTHR42867">
    <property type="entry name" value="MEMBRANE PROTEIN-RELATED"/>
    <property type="match status" value="1"/>
</dbReference>
<keyword evidence="1" id="KW-1133">Transmembrane helix</keyword>
<keyword evidence="1" id="KW-0812">Transmembrane</keyword>
<dbReference type="InterPro" id="IPR010787">
    <property type="entry name" value="DUF1385"/>
</dbReference>
<feature type="transmembrane region" description="Helical" evidence="1">
    <location>
        <begin position="142"/>
        <end position="166"/>
    </location>
</feature>
<evidence type="ECO:0000256" key="1">
    <source>
        <dbReference type="SAM" id="Phobius"/>
    </source>
</evidence>
<name>A0A948SZU2_9FIRM</name>
<accession>A0A948SZU2</accession>
<organism evidence="2 3">
    <name type="scientific">Candidatus Allofournierella pullistercoris</name>
    <dbReference type="NCBI Taxonomy" id="2838597"/>
    <lineage>
        <taxon>Bacteria</taxon>
        <taxon>Bacillati</taxon>
        <taxon>Bacillota</taxon>
        <taxon>Clostridia</taxon>
        <taxon>Eubacteriales</taxon>
        <taxon>Oscillospiraceae</taxon>
        <taxon>Allofournierella</taxon>
    </lineage>
</organism>
<comment type="caution">
    <text evidence="2">The sequence shown here is derived from an EMBL/GenBank/DDBJ whole genome shotgun (WGS) entry which is preliminary data.</text>
</comment>
<keyword evidence="1" id="KW-0472">Membrane</keyword>
<protein>
    <submittedName>
        <fullName evidence="2">DUF1385 domain-containing protein</fullName>
    </submittedName>
</protein>
<dbReference type="AlphaFoldDB" id="A0A948SZU2"/>
<reference evidence="2" key="1">
    <citation type="journal article" date="2021" name="PeerJ">
        <title>Extensive microbial diversity within the chicken gut microbiome revealed by metagenomics and culture.</title>
        <authorList>
            <person name="Gilroy R."/>
            <person name="Ravi A."/>
            <person name="Getino M."/>
            <person name="Pursley I."/>
            <person name="Horton D.L."/>
            <person name="Alikhan N.F."/>
            <person name="Baker D."/>
            <person name="Gharbi K."/>
            <person name="Hall N."/>
            <person name="Watson M."/>
            <person name="Adriaenssens E.M."/>
            <person name="Foster-Nyarko E."/>
            <person name="Jarju S."/>
            <person name="Secka A."/>
            <person name="Antonio M."/>
            <person name="Oren A."/>
            <person name="Chaudhuri R.R."/>
            <person name="La Ragione R."/>
            <person name="Hildebrand F."/>
            <person name="Pallen M.J."/>
        </authorList>
    </citation>
    <scope>NUCLEOTIDE SEQUENCE</scope>
    <source>
        <strain evidence="2">B5_2728</strain>
    </source>
</reference>
<dbReference type="EMBL" id="JAHLFP010000002">
    <property type="protein sequence ID" value="MBU3805320.1"/>
    <property type="molecule type" value="Genomic_DNA"/>
</dbReference>
<sequence length="311" mass="35308">MKHSPKMERFKTSVGGQALLEGIMMRGPEKICVAVRKPDKTIDLYEEPVQTHWWNKVPFLRGAANMIENLLMGYRYLMRSAEISLDEEPEEPSKFERWLNEHTGPAFQNFLMGVSAVVGGLLAIVLFMVIPTTLVGLLDHWFALGYGKVVLEGVLKIAMFVAYLYLSSRMKEIHRVFEYHGAEHKTIACYEAGEELTVENVRKHSRFHPRCGTSFMILVLIVSILLFSVLPWSSTGLRVVLKLLLLPVVMGISYELIKLAGRYDNWLTRIISAPGLWLQCLTTYEPDDSMIEVALAAIKPVLPTRPEEGLW</sequence>
<feature type="transmembrane region" description="Helical" evidence="1">
    <location>
        <begin position="110"/>
        <end position="130"/>
    </location>
</feature>
<gene>
    <name evidence="2" type="ORF">H9882_00235</name>
</gene>
<feature type="transmembrane region" description="Helical" evidence="1">
    <location>
        <begin position="212"/>
        <end position="233"/>
    </location>
</feature>
<evidence type="ECO:0000313" key="2">
    <source>
        <dbReference type="EMBL" id="MBU3805320.1"/>
    </source>
</evidence>